<dbReference type="PROSITE" id="PS00198">
    <property type="entry name" value="4FE4S_FER_1"/>
    <property type="match status" value="1"/>
</dbReference>
<evidence type="ECO:0000256" key="3">
    <source>
        <dbReference type="ARBA" id="ARBA00022643"/>
    </source>
</evidence>
<dbReference type="InterPro" id="IPR036188">
    <property type="entry name" value="FAD/NAD-bd_sf"/>
</dbReference>
<name>X0ZT91_9ZZZZ</name>
<evidence type="ECO:0000259" key="5">
    <source>
        <dbReference type="PROSITE" id="PS51379"/>
    </source>
</evidence>
<dbReference type="GO" id="GO:0051536">
    <property type="term" value="F:iron-sulfur cluster binding"/>
    <property type="evidence" value="ECO:0007669"/>
    <property type="project" value="InterPro"/>
</dbReference>
<dbReference type="SUPFAM" id="SSF51905">
    <property type="entry name" value="FAD/NAD(P)-binding domain"/>
    <property type="match status" value="1"/>
</dbReference>
<organism evidence="6">
    <name type="scientific">marine sediment metagenome</name>
    <dbReference type="NCBI Taxonomy" id="412755"/>
    <lineage>
        <taxon>unclassified sequences</taxon>
        <taxon>metagenomes</taxon>
        <taxon>ecological metagenomes</taxon>
    </lineage>
</organism>
<dbReference type="Pfam" id="PF13450">
    <property type="entry name" value="NAD_binding_8"/>
    <property type="match status" value="1"/>
</dbReference>
<keyword evidence="3" id="KW-0288">FMN</keyword>
<protein>
    <recommendedName>
        <fullName evidence="5">4Fe-4S ferredoxin-type domain-containing protein</fullName>
    </recommendedName>
</protein>
<proteinExistence type="predicted"/>
<dbReference type="AlphaFoldDB" id="X0ZT91"/>
<evidence type="ECO:0000256" key="2">
    <source>
        <dbReference type="ARBA" id="ARBA00022630"/>
    </source>
</evidence>
<reference evidence="6" key="1">
    <citation type="journal article" date="2014" name="Front. Microbiol.">
        <title>High frequency of phylogenetically diverse reductive dehalogenase-homologous genes in deep subseafloor sedimentary metagenomes.</title>
        <authorList>
            <person name="Kawai M."/>
            <person name="Futagami T."/>
            <person name="Toyoda A."/>
            <person name="Takaki Y."/>
            <person name="Nishi S."/>
            <person name="Hori S."/>
            <person name="Arai W."/>
            <person name="Tsubouchi T."/>
            <person name="Morono Y."/>
            <person name="Uchiyama I."/>
            <person name="Ito T."/>
            <person name="Fujiyama A."/>
            <person name="Inagaki F."/>
            <person name="Takami H."/>
        </authorList>
    </citation>
    <scope>NUCLEOTIDE SEQUENCE</scope>
    <source>
        <strain evidence="6">Expedition CK06-06</strain>
    </source>
</reference>
<feature type="non-terminal residue" evidence="6">
    <location>
        <position position="214"/>
    </location>
</feature>
<dbReference type="InterPro" id="IPR028261">
    <property type="entry name" value="DPD_II"/>
</dbReference>
<dbReference type="GO" id="GO:0016491">
    <property type="term" value="F:oxidoreductase activity"/>
    <property type="evidence" value="ECO:0007669"/>
    <property type="project" value="UniProtKB-KW"/>
</dbReference>
<dbReference type="EMBL" id="BARS01054759">
    <property type="protein sequence ID" value="GAG51436.1"/>
    <property type="molecule type" value="Genomic_DNA"/>
</dbReference>
<comment type="cofactor">
    <cofactor evidence="1">
        <name>FMN</name>
        <dbReference type="ChEBI" id="CHEBI:58210"/>
    </cofactor>
</comment>
<dbReference type="InterPro" id="IPR017896">
    <property type="entry name" value="4Fe4S_Fe-S-bd"/>
</dbReference>
<dbReference type="Pfam" id="PF13187">
    <property type="entry name" value="Fer4_9"/>
    <property type="match status" value="1"/>
</dbReference>
<dbReference type="InterPro" id="IPR009051">
    <property type="entry name" value="Helical_ferredxn"/>
</dbReference>
<keyword evidence="2" id="KW-0285">Flavoprotein</keyword>
<dbReference type="Gene3D" id="3.50.50.60">
    <property type="entry name" value="FAD/NAD(P)-binding domain"/>
    <property type="match status" value="1"/>
</dbReference>
<keyword evidence="4" id="KW-0560">Oxidoreductase</keyword>
<dbReference type="Pfam" id="PF14691">
    <property type="entry name" value="Fer4_20"/>
    <property type="match status" value="1"/>
</dbReference>
<sequence length="214" mass="23394">MTLGTCVASCPFDALRLGEQGLPVVNTALCTGCGTCVQICPKSIIHLSSQTRRITHLYRDDECTAPCQRTCPAGIDIPRYISLITEGKYWEAITAIKETNPFPLSCGRVCPHPCEEQCRLATVTEAVNINHLKRFVADIELTSEKHITPYQAPPTGRKVAIVGGGPGGLTCAYYLARMGHAPTVFEAMPALGGMLRYGIPEYRLPKKTLDWEID</sequence>
<dbReference type="PROSITE" id="PS51379">
    <property type="entry name" value="4FE4S_FER_2"/>
    <property type="match status" value="1"/>
</dbReference>
<evidence type="ECO:0000256" key="4">
    <source>
        <dbReference type="ARBA" id="ARBA00023002"/>
    </source>
</evidence>
<accession>X0ZT91</accession>
<dbReference type="Gene3D" id="1.10.1060.10">
    <property type="entry name" value="Alpha-helical ferredoxin"/>
    <property type="match status" value="1"/>
</dbReference>
<dbReference type="PRINTS" id="PR00419">
    <property type="entry name" value="ADXRDTASE"/>
</dbReference>
<dbReference type="PANTHER" id="PTHR43073">
    <property type="entry name" value="DIHYDROPYRIMIDINE DEHYDROGENASE [NADP(+)]"/>
    <property type="match status" value="1"/>
</dbReference>
<dbReference type="InterPro" id="IPR017900">
    <property type="entry name" value="4Fe4S_Fe_S_CS"/>
</dbReference>
<gene>
    <name evidence="6" type="ORF">S01H1_80991</name>
</gene>
<dbReference type="SUPFAM" id="SSF54862">
    <property type="entry name" value="4Fe-4S ferredoxins"/>
    <property type="match status" value="1"/>
</dbReference>
<evidence type="ECO:0000256" key="1">
    <source>
        <dbReference type="ARBA" id="ARBA00001917"/>
    </source>
</evidence>
<dbReference type="PANTHER" id="PTHR43073:SF2">
    <property type="entry name" value="DIHYDROPYRIMIDINE DEHYDROGENASE [NADP(+)]"/>
    <property type="match status" value="1"/>
</dbReference>
<comment type="caution">
    <text evidence="6">The sequence shown here is derived from an EMBL/GenBank/DDBJ whole genome shotgun (WGS) entry which is preliminary data.</text>
</comment>
<evidence type="ECO:0000313" key="6">
    <source>
        <dbReference type="EMBL" id="GAG51436.1"/>
    </source>
</evidence>
<feature type="domain" description="4Fe-4S ferredoxin-type" evidence="5">
    <location>
        <begin position="21"/>
        <end position="50"/>
    </location>
</feature>